<reference evidence="1" key="1">
    <citation type="submission" date="2021-11" db="EMBL/GenBank/DDBJ databases">
        <title>Fusarium solani-melongenae Genome sequencing and assembly.</title>
        <authorList>
            <person name="Xie S."/>
            <person name="Huang L."/>
            <person name="Zhang X."/>
        </authorList>
    </citation>
    <scope>NUCLEOTIDE SEQUENCE</scope>
    <source>
        <strain evidence="1">CRI 24-3</strain>
    </source>
</reference>
<evidence type="ECO:0000313" key="1">
    <source>
        <dbReference type="EMBL" id="UPK92035.1"/>
    </source>
</evidence>
<protein>
    <submittedName>
        <fullName evidence="1">Uncharacterized protein</fullName>
    </submittedName>
</protein>
<name>A0ACD3YT04_FUSSC</name>
<gene>
    <name evidence="1" type="ORF">LCI18_002970</name>
</gene>
<keyword evidence="2" id="KW-1185">Reference proteome</keyword>
<evidence type="ECO:0000313" key="2">
    <source>
        <dbReference type="Proteomes" id="UP000830768"/>
    </source>
</evidence>
<organism evidence="1 2">
    <name type="scientific">Fusarium solani subsp. cucurbitae</name>
    <name type="common">Neocosmosporum cucurbitae</name>
    <dbReference type="NCBI Taxonomy" id="2747967"/>
    <lineage>
        <taxon>Eukaryota</taxon>
        <taxon>Fungi</taxon>
        <taxon>Dikarya</taxon>
        <taxon>Ascomycota</taxon>
        <taxon>Pezizomycotina</taxon>
        <taxon>Sordariomycetes</taxon>
        <taxon>Hypocreomycetidae</taxon>
        <taxon>Hypocreales</taxon>
        <taxon>Nectriaceae</taxon>
        <taxon>Fusarium</taxon>
        <taxon>Fusarium solani species complex</taxon>
    </lineage>
</organism>
<dbReference type="EMBL" id="CP090032">
    <property type="protein sequence ID" value="UPK92035.1"/>
    <property type="molecule type" value="Genomic_DNA"/>
</dbReference>
<proteinExistence type="predicted"/>
<sequence length="732" mass="80161">MRLGMGFNSFTQQLCVNDAVQLPGGIPATAKDLVAGPPADDNGQPAPGVKRHVPSGEMTQHGYPKVHGGTFTRLHEDESQAEISQIVTCKSEFINNISKITSSMDIKGSLAIKLDAIGGGAKAQANYLNVENVKKSDITYHLQVTVVNQRLVGENVTEFMPIKNVQPNQFQDVYGDCFISGFLEGGVFDALVLIELEDKNNVKNFGGELAIKASLAGGAVEIEGSGKGQKESGEKNTNDKMTITVSWSGGGDIITKEVEQKGWTMETLKAVAIFFADKVALCPQKTSAILTKYSSLRSFYEKSLHGSPLDYENAGVYSSSLLDAYMDYKAAWKELQAMSWQVNNGLVTLRQATSQPEIEGIAKDASDNFDEQTKVYNESLKALKEQESDTSLVRYNPSAAKSPKGNIEKPLPPNKLLPYTATVYGLDKAQRECRFEMIKIVREVDAVAANPQVAVDPARNNQYLSPIIFRQLIPYVTKVDPVAMQKKINELEVKIVAEAEELAKGREQLLSITAEKEALSTELESAKTSLQSATNDRNTLMSKNETFGDQLRDSEALAQTLAKEKDKEVVDLENRKCELVARLEEAKVSLTSREDTIAKLNTEVTGLKEINKDAAKAGEMIAAKEAELDTTRQRLKGLEEARAQRETEGDNLKSKLEQESMAKGDIMAERDNLKSKLDQEAKTKAQLEAELSLVTIQANPNWHGGNTLDQGFHGREVGFVNIAIGVVSSDQL</sequence>
<accession>A0ACD3YT04</accession>
<dbReference type="Proteomes" id="UP000830768">
    <property type="component" value="Chromosome 3"/>
</dbReference>